<dbReference type="SUPFAM" id="SSF53901">
    <property type="entry name" value="Thiolase-like"/>
    <property type="match status" value="1"/>
</dbReference>
<feature type="region of interest" description="Disordered" evidence="3">
    <location>
        <begin position="1"/>
        <end position="20"/>
    </location>
</feature>
<sequence>MRPTSASTPCGRPPMSPETATATVAPAAPARPAGLRVATIGAACHALPATVLGTDEIAARLGVEGDWLVSRTGIRSRRVLAEGELLTDLCEAAARGSLARAGLAAADVDLVLVCTITPDQRCPALAPLLADRLGASGAFAMDVGAACTGYLAGLTVAAAQIETGRARTVLLVGADAIRTRLVDPDDRATAGLFGDGAAATVLRAADPDPGGGPAGVGPVLLGADGAGAPHIHAGVDTPLHMDGHETFRTAITRLSDMALQACAAAGVTLQDIDLVVMHQANQRITAAVGRRLGIADDRVVDCIEHVGNLSGGSIPVALSLAADEGRLPDGALVLLAAFGAGFTWGGSVVRWGLPTADPTTALQEPA</sequence>
<dbReference type="InterPro" id="IPR013747">
    <property type="entry name" value="ACP_syn_III_C"/>
</dbReference>
<organism evidence="6 7">
    <name type="scientific">Paraconexibacter algicola</name>
    <dbReference type="NCBI Taxonomy" id="2133960"/>
    <lineage>
        <taxon>Bacteria</taxon>
        <taxon>Bacillati</taxon>
        <taxon>Actinomycetota</taxon>
        <taxon>Thermoleophilia</taxon>
        <taxon>Solirubrobacterales</taxon>
        <taxon>Paraconexibacteraceae</taxon>
        <taxon>Paraconexibacter</taxon>
    </lineage>
</organism>
<dbReference type="Pfam" id="PF08541">
    <property type="entry name" value="ACP_syn_III_C"/>
    <property type="match status" value="1"/>
</dbReference>
<keyword evidence="1" id="KW-0808">Transferase</keyword>
<evidence type="ECO:0000313" key="6">
    <source>
        <dbReference type="EMBL" id="PTL54372.1"/>
    </source>
</evidence>
<evidence type="ECO:0000256" key="1">
    <source>
        <dbReference type="ARBA" id="ARBA00022679"/>
    </source>
</evidence>
<dbReference type="GO" id="GO:0006633">
    <property type="term" value="P:fatty acid biosynthetic process"/>
    <property type="evidence" value="ECO:0007669"/>
    <property type="project" value="InterPro"/>
</dbReference>
<keyword evidence="7" id="KW-1185">Reference proteome</keyword>
<feature type="domain" description="Beta-ketoacyl-[acyl-carrier-protein] synthase III C-terminal" evidence="4">
    <location>
        <begin position="262"/>
        <end position="351"/>
    </location>
</feature>
<dbReference type="NCBIfam" id="NF006829">
    <property type="entry name" value="PRK09352.1"/>
    <property type="match status" value="1"/>
</dbReference>
<dbReference type="InterPro" id="IPR013751">
    <property type="entry name" value="ACP_syn_III_N"/>
</dbReference>
<dbReference type="CDD" id="cd00830">
    <property type="entry name" value="KAS_III"/>
    <property type="match status" value="1"/>
</dbReference>
<evidence type="ECO:0000256" key="2">
    <source>
        <dbReference type="ARBA" id="ARBA00023315"/>
    </source>
</evidence>
<evidence type="ECO:0000259" key="4">
    <source>
        <dbReference type="Pfam" id="PF08541"/>
    </source>
</evidence>
<evidence type="ECO:0000313" key="7">
    <source>
        <dbReference type="Proteomes" id="UP000240739"/>
    </source>
</evidence>
<dbReference type="Gene3D" id="3.40.47.10">
    <property type="match status" value="1"/>
</dbReference>
<dbReference type="GO" id="GO:0044550">
    <property type="term" value="P:secondary metabolite biosynthetic process"/>
    <property type="evidence" value="ECO:0007669"/>
    <property type="project" value="TreeGrafter"/>
</dbReference>
<dbReference type="Proteomes" id="UP000240739">
    <property type="component" value="Unassembled WGS sequence"/>
</dbReference>
<evidence type="ECO:0000256" key="3">
    <source>
        <dbReference type="SAM" id="MobiDB-lite"/>
    </source>
</evidence>
<dbReference type="GO" id="GO:0004315">
    <property type="term" value="F:3-oxoacyl-[acyl-carrier-protein] synthase activity"/>
    <property type="evidence" value="ECO:0007669"/>
    <property type="project" value="InterPro"/>
</dbReference>
<dbReference type="EMBL" id="PYYB01000005">
    <property type="protein sequence ID" value="PTL54372.1"/>
    <property type="molecule type" value="Genomic_DNA"/>
</dbReference>
<comment type="caution">
    <text evidence="6">The sequence shown here is derived from an EMBL/GenBank/DDBJ whole genome shotgun (WGS) entry which is preliminary data.</text>
</comment>
<name>A0A2T4UBT8_9ACTN</name>
<dbReference type="Pfam" id="PF08545">
    <property type="entry name" value="ACP_syn_III"/>
    <property type="match status" value="1"/>
</dbReference>
<keyword evidence="2" id="KW-0012">Acyltransferase</keyword>
<dbReference type="PANTHER" id="PTHR34069:SF2">
    <property type="entry name" value="BETA-KETOACYL-[ACYL-CARRIER-PROTEIN] SYNTHASE III"/>
    <property type="match status" value="1"/>
</dbReference>
<evidence type="ECO:0000259" key="5">
    <source>
        <dbReference type="Pfam" id="PF08545"/>
    </source>
</evidence>
<proteinExistence type="predicted"/>
<reference evidence="6 7" key="1">
    <citation type="submission" date="2018-03" db="EMBL/GenBank/DDBJ databases">
        <title>Aquarubrobacter algicola gen. nov., sp. nov., a novel actinobacterium isolated from shallow eutrophic lake during the end of cyanobacterial harmful algal blooms.</title>
        <authorList>
            <person name="Chun S.J."/>
        </authorList>
    </citation>
    <scope>NUCLEOTIDE SEQUENCE [LARGE SCALE GENOMIC DNA]</scope>
    <source>
        <strain evidence="6 7">Seoho-28</strain>
    </source>
</reference>
<feature type="domain" description="Beta-ketoacyl-[acyl-carrier-protein] synthase III N-terminal" evidence="5">
    <location>
        <begin position="141"/>
        <end position="207"/>
    </location>
</feature>
<dbReference type="InterPro" id="IPR016039">
    <property type="entry name" value="Thiolase-like"/>
</dbReference>
<protein>
    <submittedName>
        <fullName evidence="6">3-oxoacyl-ACP synthase</fullName>
    </submittedName>
</protein>
<dbReference type="PANTHER" id="PTHR34069">
    <property type="entry name" value="3-OXOACYL-[ACYL-CARRIER-PROTEIN] SYNTHASE 3"/>
    <property type="match status" value="1"/>
</dbReference>
<dbReference type="AlphaFoldDB" id="A0A2T4UBT8"/>
<gene>
    <name evidence="6" type="ORF">C7Y72_21810</name>
</gene>
<accession>A0A2T4UBT8</accession>